<dbReference type="GO" id="GO:0033063">
    <property type="term" value="C:Rad51B-Rad51C-Rad51D-XRCC2 complex"/>
    <property type="evidence" value="ECO:0007669"/>
    <property type="project" value="InterPro"/>
</dbReference>
<dbReference type="GO" id="GO:0005657">
    <property type="term" value="C:replication fork"/>
    <property type="evidence" value="ECO:0007669"/>
    <property type="project" value="InterPro"/>
</dbReference>
<dbReference type="InterPro" id="IPR027417">
    <property type="entry name" value="P-loop_NTPase"/>
</dbReference>
<dbReference type="AlphaFoldDB" id="A0A9W5WVX4"/>
<name>A0A9W5WVX4_BABOV</name>
<dbReference type="Gene3D" id="3.40.50.300">
    <property type="entry name" value="P-loop containing nucleotide triphosphate hydrolases"/>
    <property type="match status" value="1"/>
</dbReference>
<feature type="compositionally biased region" description="Basic residues" evidence="1">
    <location>
        <begin position="212"/>
        <end position="224"/>
    </location>
</feature>
<dbReference type="GO" id="GO:0000724">
    <property type="term" value="P:double-strand break repair via homologous recombination"/>
    <property type="evidence" value="ECO:0007669"/>
    <property type="project" value="InterPro"/>
</dbReference>
<proteinExistence type="predicted"/>
<sequence length="469" mass="52993">MSSEDFRCSFSATGGELHHRYLRHFVFTKCPVLKDGLGTAVFRAGSALCISGPCSSGKTLVAMHALADIVSSYGMAERAIYMDFDLSFDLDVFKRILRSHAKGHFRPSKVEAEVDSALDRLVYIPVYHIRDVPALLIALDVYIQSMNIRILVIDSLLSKQGGISGFLIDPCLDNLRRLRKKHNLMVIYTKHEESGYTLPISVKVDHRDPLSQKRKPQRKRRRKAVANDTQTVELTIGIPIHWLNLPSDIATNSEIPPWLPSTWRNSTVTEDQKSDQNHVLNSDIKNLQDSRRLGNQDFRQIGSHDIRRLGTHDIVTVHLLPPRRRLFEPLEYLGCIYKLHIPYGLKQCNYALADHLRKRLPVTRKNNVSMSLPQGQHCGYATYSVDSRAHNHPDTRTILSTDSEQHVGVVSTRNKVIDGAATLASTGLPVSLARTRMAINAATLNKLRFSLFTINEEQCLHSQKFSFQS</sequence>
<evidence type="ECO:0008006" key="4">
    <source>
        <dbReference type="Google" id="ProtNLM"/>
    </source>
</evidence>
<evidence type="ECO:0000256" key="1">
    <source>
        <dbReference type="SAM" id="MobiDB-lite"/>
    </source>
</evidence>
<evidence type="ECO:0000313" key="3">
    <source>
        <dbReference type="Proteomes" id="UP001057455"/>
    </source>
</evidence>
<feature type="region of interest" description="Disordered" evidence="1">
    <location>
        <begin position="207"/>
        <end position="226"/>
    </location>
</feature>
<dbReference type="SUPFAM" id="SSF52540">
    <property type="entry name" value="P-loop containing nucleoside triphosphate hydrolases"/>
    <property type="match status" value="1"/>
</dbReference>
<keyword evidence="3" id="KW-1185">Reference proteome</keyword>
<organism evidence="2 3">
    <name type="scientific">Babesia ovis</name>
    <dbReference type="NCBI Taxonomy" id="5869"/>
    <lineage>
        <taxon>Eukaryota</taxon>
        <taxon>Sar</taxon>
        <taxon>Alveolata</taxon>
        <taxon>Apicomplexa</taxon>
        <taxon>Aconoidasida</taxon>
        <taxon>Piroplasmida</taxon>
        <taxon>Babesiidae</taxon>
        <taxon>Babesia</taxon>
    </lineage>
</organism>
<dbReference type="EMBL" id="BLIY01000017">
    <property type="protein sequence ID" value="GFE54777.1"/>
    <property type="molecule type" value="Genomic_DNA"/>
</dbReference>
<protein>
    <recommendedName>
        <fullName evidence="4">DNA recombination and repair protein Rad51-like C-terminal domain-containing protein</fullName>
    </recommendedName>
</protein>
<accession>A0A9W5WVX4</accession>
<dbReference type="PANTHER" id="PTHR46644">
    <property type="entry name" value="DNA REPAIR PROTEIN XRCC2"/>
    <property type="match status" value="1"/>
</dbReference>
<evidence type="ECO:0000313" key="2">
    <source>
        <dbReference type="EMBL" id="GFE54777.1"/>
    </source>
</evidence>
<gene>
    <name evidence="2" type="ORF">BaOVIS_021810</name>
</gene>
<reference evidence="2" key="1">
    <citation type="submission" date="2019-12" db="EMBL/GenBank/DDBJ databases">
        <title>Genome sequence of Babesia ovis.</title>
        <authorList>
            <person name="Yamagishi J."/>
            <person name="Sevinc F."/>
            <person name="Xuan X."/>
        </authorList>
    </citation>
    <scope>NUCLEOTIDE SEQUENCE</scope>
    <source>
        <strain evidence="2">Selcuk</strain>
    </source>
</reference>
<dbReference type="OrthoDB" id="365225at2759"/>
<dbReference type="InterPro" id="IPR030547">
    <property type="entry name" value="XRCC2"/>
</dbReference>
<dbReference type="PANTHER" id="PTHR46644:SF2">
    <property type="entry name" value="DNA REPAIR PROTEIN XRCC2"/>
    <property type="match status" value="1"/>
</dbReference>
<dbReference type="Proteomes" id="UP001057455">
    <property type="component" value="Unassembled WGS sequence"/>
</dbReference>
<comment type="caution">
    <text evidence="2">The sequence shown here is derived from an EMBL/GenBank/DDBJ whole genome shotgun (WGS) entry which is preliminary data.</text>
</comment>